<keyword evidence="1" id="KW-0812">Transmembrane</keyword>
<dbReference type="Proteomes" id="UP000275321">
    <property type="component" value="Unassembled WGS sequence"/>
</dbReference>
<protein>
    <submittedName>
        <fullName evidence="2">Uncharacterized protein</fullName>
    </submittedName>
</protein>
<dbReference type="RefSeq" id="WP_001474562.1">
    <property type="nucleotide sequence ID" value="NZ_RHWT01000023.1"/>
</dbReference>
<evidence type="ECO:0000256" key="1">
    <source>
        <dbReference type="SAM" id="Phobius"/>
    </source>
</evidence>
<evidence type="ECO:0000313" key="2">
    <source>
        <dbReference type="EMBL" id="RSB29382.1"/>
    </source>
</evidence>
<evidence type="ECO:0000313" key="3">
    <source>
        <dbReference type="Proteomes" id="UP000275321"/>
    </source>
</evidence>
<keyword evidence="1" id="KW-0472">Membrane</keyword>
<accession>A0A3R9A2G4</accession>
<reference evidence="2 3" key="1">
    <citation type="submission" date="2018-10" db="EMBL/GenBank/DDBJ databases">
        <title>Transmission dynamics of multidrug resistant bacteria on intensive care unit surfaces.</title>
        <authorList>
            <person name="D'Souza A.W."/>
            <person name="Potter R.F."/>
            <person name="Wallace M."/>
            <person name="Shupe A."/>
            <person name="Patel S."/>
            <person name="Sun S."/>
            <person name="Gul D."/>
            <person name="Kwon J.H."/>
            <person name="Andleeb S."/>
            <person name="Burnham C.-A.D."/>
            <person name="Dantas G."/>
        </authorList>
    </citation>
    <scope>NUCLEOTIDE SEQUENCE [LARGE SCALE GENOMIC DNA]</scope>
    <source>
        <strain evidence="2 3">EC_073</strain>
    </source>
</reference>
<dbReference type="EMBL" id="RHWT01000023">
    <property type="protein sequence ID" value="RSB29382.1"/>
    <property type="molecule type" value="Genomic_DNA"/>
</dbReference>
<name>A0A3R9A2G4_ENTCL</name>
<dbReference type="AlphaFoldDB" id="A0A3R9A2G4"/>
<gene>
    <name evidence="2" type="ORF">EGK68_16305</name>
</gene>
<organism evidence="2 3">
    <name type="scientific">Enterobacter cloacae</name>
    <dbReference type="NCBI Taxonomy" id="550"/>
    <lineage>
        <taxon>Bacteria</taxon>
        <taxon>Pseudomonadati</taxon>
        <taxon>Pseudomonadota</taxon>
        <taxon>Gammaproteobacteria</taxon>
        <taxon>Enterobacterales</taxon>
        <taxon>Enterobacteriaceae</taxon>
        <taxon>Enterobacter</taxon>
        <taxon>Enterobacter cloacae complex</taxon>
    </lineage>
</organism>
<sequence length="191" mass="21184">MGRKISALLKIIGVTGSLCGIIATAFAIYAHYNPTSPSTQRYDSIVGSWLSDYSYTVKGNTVRVNGKTTFFSNGKYNFHGSISIDSYAPGDHIFIDYLSDGAGDWQLYDNELITSLNSLKTKPMKLVLNNKDLDPLKIEVINNKKLPTIEENMADGKNQSYKIIKSSKSQLTLEVINEIGSNFNLNMQKAK</sequence>
<comment type="caution">
    <text evidence="2">The sequence shown here is derived from an EMBL/GenBank/DDBJ whole genome shotgun (WGS) entry which is preliminary data.</text>
</comment>
<proteinExistence type="predicted"/>
<feature type="transmembrane region" description="Helical" evidence="1">
    <location>
        <begin position="7"/>
        <end position="32"/>
    </location>
</feature>
<keyword evidence="1" id="KW-1133">Transmembrane helix</keyword>